<organism evidence="1 2">
    <name type="scientific">Crepidotus variabilis</name>
    <dbReference type="NCBI Taxonomy" id="179855"/>
    <lineage>
        <taxon>Eukaryota</taxon>
        <taxon>Fungi</taxon>
        <taxon>Dikarya</taxon>
        <taxon>Basidiomycota</taxon>
        <taxon>Agaricomycotina</taxon>
        <taxon>Agaricomycetes</taxon>
        <taxon>Agaricomycetidae</taxon>
        <taxon>Agaricales</taxon>
        <taxon>Agaricineae</taxon>
        <taxon>Crepidotaceae</taxon>
        <taxon>Crepidotus</taxon>
    </lineage>
</organism>
<dbReference type="Proteomes" id="UP000807306">
    <property type="component" value="Unassembled WGS sequence"/>
</dbReference>
<accession>A0A9P6JJF9</accession>
<dbReference type="AlphaFoldDB" id="A0A9P6JJF9"/>
<proteinExistence type="predicted"/>
<evidence type="ECO:0000313" key="1">
    <source>
        <dbReference type="EMBL" id="KAF9522814.1"/>
    </source>
</evidence>
<comment type="caution">
    <text evidence="1">The sequence shown here is derived from an EMBL/GenBank/DDBJ whole genome shotgun (WGS) entry which is preliminary data.</text>
</comment>
<gene>
    <name evidence="1" type="ORF">CPB83DRAFT_840195</name>
</gene>
<reference evidence="1" key="1">
    <citation type="submission" date="2020-11" db="EMBL/GenBank/DDBJ databases">
        <authorList>
            <consortium name="DOE Joint Genome Institute"/>
            <person name="Ahrendt S."/>
            <person name="Riley R."/>
            <person name="Andreopoulos W."/>
            <person name="Labutti K."/>
            <person name="Pangilinan J."/>
            <person name="Ruiz-Duenas F.J."/>
            <person name="Barrasa J.M."/>
            <person name="Sanchez-Garcia M."/>
            <person name="Camarero S."/>
            <person name="Miyauchi S."/>
            <person name="Serrano A."/>
            <person name="Linde D."/>
            <person name="Babiker R."/>
            <person name="Drula E."/>
            <person name="Ayuso-Fernandez I."/>
            <person name="Pacheco R."/>
            <person name="Padilla G."/>
            <person name="Ferreira P."/>
            <person name="Barriuso J."/>
            <person name="Kellner H."/>
            <person name="Castanera R."/>
            <person name="Alfaro M."/>
            <person name="Ramirez L."/>
            <person name="Pisabarro A.G."/>
            <person name="Kuo A."/>
            <person name="Tritt A."/>
            <person name="Lipzen A."/>
            <person name="He G."/>
            <person name="Yan M."/>
            <person name="Ng V."/>
            <person name="Cullen D."/>
            <person name="Martin F."/>
            <person name="Rosso M.-N."/>
            <person name="Henrissat B."/>
            <person name="Hibbett D."/>
            <person name="Martinez A.T."/>
            <person name="Grigoriev I.V."/>
        </authorList>
    </citation>
    <scope>NUCLEOTIDE SEQUENCE</scope>
    <source>
        <strain evidence="1">CBS 506.95</strain>
    </source>
</reference>
<keyword evidence="2" id="KW-1185">Reference proteome</keyword>
<dbReference type="EMBL" id="MU157933">
    <property type="protein sequence ID" value="KAF9522814.1"/>
    <property type="molecule type" value="Genomic_DNA"/>
</dbReference>
<sequence length="179" mass="19783">MLGWIPAWQPLLRELKPVADALMRIKSHDQMSAMTANTGDVSFGPRLPAVMAHYLLGQYAPIAGFEPAGTWAHIWRLAYPTFLSADLQALFAFRRAGLYPGKRQDGYGSRTLCAGHTERIQGLFVFRHGTLTQSSWPTSTQNFSPSVSTAATPSYTLCIKAAVVSCYWDQLLADDEDEV</sequence>
<evidence type="ECO:0000313" key="2">
    <source>
        <dbReference type="Proteomes" id="UP000807306"/>
    </source>
</evidence>
<protein>
    <submittedName>
        <fullName evidence="1">Uncharacterized protein</fullName>
    </submittedName>
</protein>
<name>A0A9P6JJF9_9AGAR</name>